<accession>A0A367FDI7</accession>
<keyword evidence="7" id="KW-1185">Reference proteome</keyword>
<evidence type="ECO:0000256" key="2">
    <source>
        <dbReference type="ARBA" id="ARBA00022603"/>
    </source>
</evidence>
<comment type="similarity">
    <text evidence="1">Belongs to the methyltransferase superfamily.</text>
</comment>
<dbReference type="AlphaFoldDB" id="A0A367FDI7"/>
<dbReference type="EMBL" id="QOIL01000014">
    <property type="protein sequence ID" value="RCG28351.1"/>
    <property type="molecule type" value="Genomic_DNA"/>
</dbReference>
<proteinExistence type="inferred from homology"/>
<dbReference type="InterPro" id="IPR051052">
    <property type="entry name" value="Diverse_substrate_MTase"/>
</dbReference>
<reference evidence="6 7" key="1">
    <citation type="submission" date="2018-06" db="EMBL/GenBank/DDBJ databases">
        <title>Sphaerisporangium craniellae sp. nov., isolated from a marine sponge in the South China Sea.</title>
        <authorList>
            <person name="Li L."/>
        </authorList>
    </citation>
    <scope>NUCLEOTIDE SEQUENCE [LARGE SCALE GENOMIC DNA]</scope>
    <source>
        <strain evidence="6 7">CCTCC AA 208026</strain>
    </source>
</reference>
<name>A0A367FDI7_9ACTN</name>
<dbReference type="InterPro" id="IPR029063">
    <property type="entry name" value="SAM-dependent_MTases_sf"/>
</dbReference>
<evidence type="ECO:0000256" key="3">
    <source>
        <dbReference type="ARBA" id="ARBA00022679"/>
    </source>
</evidence>
<dbReference type="Proteomes" id="UP000253094">
    <property type="component" value="Unassembled WGS sequence"/>
</dbReference>
<sequence length="300" mass="32009">MAGGADPHDGEDVGGGVATSAGSVRATVWGGDVAGDGDRLRRRWSFDADPDGYHAARPGYPSAVLERLRDVCGLAEGRRVLEIGPGTGQATNELLGAGAQVVAVELGSHLAGYLRARFQGRPLTVIEADFDTVTPAEAGFDLAVAATSLHWLDLAVALPKIGRALLPGAWLAAWWTVYRDADPERETPFRRSLEAVFRRHRLGRGGGGMPGALDHDAWLAEFAGAGMFDDVRVEDIRWSVPFDSRGLTALFATFTEVTDLPEAERAALLGDIATLVDVEFGGEVVENYVTVLYLARRKAG</sequence>
<dbReference type="InterPro" id="IPR020598">
    <property type="entry name" value="rRNA_Ade_methylase_Trfase_N"/>
</dbReference>
<feature type="domain" description="Ribosomal RNA adenine methylase transferase N-terminal" evidence="5">
    <location>
        <begin position="64"/>
        <end position="201"/>
    </location>
</feature>
<keyword evidence="4" id="KW-0949">S-adenosyl-L-methionine</keyword>
<evidence type="ECO:0000313" key="7">
    <source>
        <dbReference type="Proteomes" id="UP000253094"/>
    </source>
</evidence>
<dbReference type="PANTHER" id="PTHR44942:SF4">
    <property type="entry name" value="METHYLTRANSFERASE TYPE 11 DOMAIN-CONTAINING PROTEIN"/>
    <property type="match status" value="1"/>
</dbReference>
<dbReference type="RefSeq" id="WP_114031263.1">
    <property type="nucleotide sequence ID" value="NZ_QOIL01000014.1"/>
</dbReference>
<keyword evidence="2 6" id="KW-0489">Methyltransferase</keyword>
<dbReference type="InterPro" id="IPR013216">
    <property type="entry name" value="Methyltransf_11"/>
</dbReference>
<comment type="caution">
    <text evidence="6">The sequence shown here is derived from an EMBL/GenBank/DDBJ whole genome shotgun (WGS) entry which is preliminary data.</text>
</comment>
<evidence type="ECO:0000259" key="5">
    <source>
        <dbReference type="SMART" id="SM00650"/>
    </source>
</evidence>
<gene>
    <name evidence="6" type="ORF">DQ384_24875</name>
</gene>
<evidence type="ECO:0000256" key="4">
    <source>
        <dbReference type="ARBA" id="ARBA00022691"/>
    </source>
</evidence>
<evidence type="ECO:0000313" key="6">
    <source>
        <dbReference type="EMBL" id="RCG28351.1"/>
    </source>
</evidence>
<protein>
    <submittedName>
        <fullName evidence="6">Class I SAM-dependent methyltransferase</fullName>
    </submittedName>
</protein>
<organism evidence="6 7">
    <name type="scientific">Sphaerisporangium album</name>
    <dbReference type="NCBI Taxonomy" id="509200"/>
    <lineage>
        <taxon>Bacteria</taxon>
        <taxon>Bacillati</taxon>
        <taxon>Actinomycetota</taxon>
        <taxon>Actinomycetes</taxon>
        <taxon>Streptosporangiales</taxon>
        <taxon>Streptosporangiaceae</taxon>
        <taxon>Sphaerisporangium</taxon>
    </lineage>
</organism>
<dbReference type="SMART" id="SM00650">
    <property type="entry name" value="rADc"/>
    <property type="match status" value="1"/>
</dbReference>
<dbReference type="OrthoDB" id="9797252at2"/>
<dbReference type="Pfam" id="PF08241">
    <property type="entry name" value="Methyltransf_11"/>
    <property type="match status" value="1"/>
</dbReference>
<dbReference type="PANTHER" id="PTHR44942">
    <property type="entry name" value="METHYLTRANSF_11 DOMAIN-CONTAINING PROTEIN"/>
    <property type="match status" value="1"/>
</dbReference>
<dbReference type="SUPFAM" id="SSF53335">
    <property type="entry name" value="S-adenosyl-L-methionine-dependent methyltransferases"/>
    <property type="match status" value="1"/>
</dbReference>
<keyword evidence="3 6" id="KW-0808">Transferase</keyword>
<dbReference type="Gene3D" id="3.40.50.150">
    <property type="entry name" value="Vaccinia Virus protein VP39"/>
    <property type="match status" value="1"/>
</dbReference>
<dbReference type="CDD" id="cd02440">
    <property type="entry name" value="AdoMet_MTases"/>
    <property type="match status" value="1"/>
</dbReference>
<evidence type="ECO:0000256" key="1">
    <source>
        <dbReference type="ARBA" id="ARBA00008361"/>
    </source>
</evidence>
<dbReference type="GO" id="GO:0000179">
    <property type="term" value="F:rRNA (adenine-N6,N6-)-dimethyltransferase activity"/>
    <property type="evidence" value="ECO:0007669"/>
    <property type="project" value="InterPro"/>
</dbReference>